<gene>
    <name evidence="5" type="ORF">GCM10007301_48190</name>
</gene>
<evidence type="ECO:0000313" key="6">
    <source>
        <dbReference type="Proteomes" id="UP000606044"/>
    </source>
</evidence>
<evidence type="ECO:0000256" key="2">
    <source>
        <dbReference type="ARBA" id="ARBA00023125"/>
    </source>
</evidence>
<dbReference type="AlphaFoldDB" id="A0A917CEB4"/>
<evidence type="ECO:0000313" key="5">
    <source>
        <dbReference type="EMBL" id="GGF82457.1"/>
    </source>
</evidence>
<dbReference type="InterPro" id="IPR036390">
    <property type="entry name" value="WH_DNA-bd_sf"/>
</dbReference>
<dbReference type="GO" id="GO:0003677">
    <property type="term" value="F:DNA binding"/>
    <property type="evidence" value="ECO:0007669"/>
    <property type="project" value="UniProtKB-KW"/>
</dbReference>
<organism evidence="5 6">
    <name type="scientific">Azorhizobium oxalatiphilum</name>
    <dbReference type="NCBI Taxonomy" id="980631"/>
    <lineage>
        <taxon>Bacteria</taxon>
        <taxon>Pseudomonadati</taxon>
        <taxon>Pseudomonadota</taxon>
        <taxon>Alphaproteobacteria</taxon>
        <taxon>Hyphomicrobiales</taxon>
        <taxon>Xanthobacteraceae</taxon>
        <taxon>Azorhizobium</taxon>
    </lineage>
</organism>
<sequence length="237" mass="26045">MIEDAADAASPTLGEQTYEELKALILTGELRPGERLAEADMAQRLGVSRTPLRQALSRLDQEKLVTKRATGGYLVVRLDATAIADLVGLREALDTHAARLAAQVASDADLDRLRACIAELESVAGHVDAQEVAAEYDLGLRIHLVIAEATGNAALLDAVKQVYDRLQLAIWLEVSWADHLIDRLSEHRQIVDAICRRDPDAAAEAARAHVQRSLQNMLQVLKLREQRAGRPRTRATR</sequence>
<dbReference type="SMART" id="SM00345">
    <property type="entry name" value="HTH_GNTR"/>
    <property type="match status" value="1"/>
</dbReference>
<reference evidence="5" key="1">
    <citation type="journal article" date="2014" name="Int. J. Syst. Evol. Microbiol.">
        <title>Complete genome sequence of Corynebacterium casei LMG S-19264T (=DSM 44701T), isolated from a smear-ripened cheese.</title>
        <authorList>
            <consortium name="US DOE Joint Genome Institute (JGI-PGF)"/>
            <person name="Walter F."/>
            <person name="Albersmeier A."/>
            <person name="Kalinowski J."/>
            <person name="Ruckert C."/>
        </authorList>
    </citation>
    <scope>NUCLEOTIDE SEQUENCE</scope>
    <source>
        <strain evidence="5">CCM 7897</strain>
    </source>
</reference>
<dbReference type="PROSITE" id="PS50949">
    <property type="entry name" value="HTH_GNTR"/>
    <property type="match status" value="1"/>
</dbReference>
<dbReference type="Pfam" id="PF00392">
    <property type="entry name" value="GntR"/>
    <property type="match status" value="1"/>
</dbReference>
<dbReference type="SUPFAM" id="SSF46785">
    <property type="entry name" value="Winged helix' DNA-binding domain"/>
    <property type="match status" value="1"/>
</dbReference>
<protein>
    <submittedName>
        <fullName evidence="5">GntR family transcriptional regulator</fullName>
    </submittedName>
</protein>
<dbReference type="PANTHER" id="PTHR43537:SF45">
    <property type="entry name" value="GNTR FAMILY REGULATORY PROTEIN"/>
    <property type="match status" value="1"/>
</dbReference>
<dbReference type="Proteomes" id="UP000606044">
    <property type="component" value="Unassembled WGS sequence"/>
</dbReference>
<dbReference type="InterPro" id="IPR036388">
    <property type="entry name" value="WH-like_DNA-bd_sf"/>
</dbReference>
<dbReference type="CDD" id="cd07377">
    <property type="entry name" value="WHTH_GntR"/>
    <property type="match status" value="1"/>
</dbReference>
<dbReference type="InterPro" id="IPR000524">
    <property type="entry name" value="Tscrpt_reg_HTH_GntR"/>
</dbReference>
<keyword evidence="1" id="KW-0805">Transcription regulation</keyword>
<name>A0A917CEB4_9HYPH</name>
<dbReference type="EMBL" id="BMCT01000009">
    <property type="protein sequence ID" value="GGF82457.1"/>
    <property type="molecule type" value="Genomic_DNA"/>
</dbReference>
<dbReference type="GO" id="GO:0003700">
    <property type="term" value="F:DNA-binding transcription factor activity"/>
    <property type="evidence" value="ECO:0007669"/>
    <property type="project" value="InterPro"/>
</dbReference>
<feature type="domain" description="HTH gntR-type" evidence="4">
    <location>
        <begin position="11"/>
        <end position="78"/>
    </location>
</feature>
<dbReference type="PANTHER" id="PTHR43537">
    <property type="entry name" value="TRANSCRIPTIONAL REGULATOR, GNTR FAMILY"/>
    <property type="match status" value="1"/>
</dbReference>
<reference evidence="5" key="2">
    <citation type="submission" date="2020-09" db="EMBL/GenBank/DDBJ databases">
        <authorList>
            <person name="Sun Q."/>
            <person name="Sedlacek I."/>
        </authorList>
    </citation>
    <scope>NUCLEOTIDE SEQUENCE</scope>
    <source>
        <strain evidence="5">CCM 7897</strain>
    </source>
</reference>
<keyword evidence="6" id="KW-1185">Reference proteome</keyword>
<evidence type="ECO:0000259" key="4">
    <source>
        <dbReference type="PROSITE" id="PS50949"/>
    </source>
</evidence>
<dbReference type="SMART" id="SM00895">
    <property type="entry name" value="FCD"/>
    <property type="match status" value="1"/>
</dbReference>
<dbReference type="InterPro" id="IPR011711">
    <property type="entry name" value="GntR_C"/>
</dbReference>
<keyword evidence="3" id="KW-0804">Transcription</keyword>
<dbReference type="InterPro" id="IPR008920">
    <property type="entry name" value="TF_FadR/GntR_C"/>
</dbReference>
<dbReference type="Gene3D" id="1.10.10.10">
    <property type="entry name" value="Winged helix-like DNA-binding domain superfamily/Winged helix DNA-binding domain"/>
    <property type="match status" value="1"/>
</dbReference>
<evidence type="ECO:0000256" key="3">
    <source>
        <dbReference type="ARBA" id="ARBA00023163"/>
    </source>
</evidence>
<accession>A0A917CEB4</accession>
<dbReference type="Gene3D" id="1.20.120.530">
    <property type="entry name" value="GntR ligand-binding domain-like"/>
    <property type="match status" value="1"/>
</dbReference>
<dbReference type="Pfam" id="PF07729">
    <property type="entry name" value="FCD"/>
    <property type="match status" value="1"/>
</dbReference>
<keyword evidence="2" id="KW-0238">DNA-binding</keyword>
<evidence type="ECO:0000256" key="1">
    <source>
        <dbReference type="ARBA" id="ARBA00023015"/>
    </source>
</evidence>
<dbReference type="SUPFAM" id="SSF48008">
    <property type="entry name" value="GntR ligand-binding domain-like"/>
    <property type="match status" value="1"/>
</dbReference>
<proteinExistence type="predicted"/>
<comment type="caution">
    <text evidence="5">The sequence shown here is derived from an EMBL/GenBank/DDBJ whole genome shotgun (WGS) entry which is preliminary data.</text>
</comment>